<evidence type="ECO:0000256" key="1">
    <source>
        <dbReference type="SAM" id="MobiDB-lite"/>
    </source>
</evidence>
<feature type="compositionally biased region" description="Polar residues" evidence="1">
    <location>
        <begin position="274"/>
        <end position="284"/>
    </location>
</feature>
<dbReference type="AlphaFoldDB" id="A0AAX6RM25"/>
<dbReference type="Proteomes" id="UP000694906">
    <property type="component" value="Unplaced"/>
</dbReference>
<feature type="compositionally biased region" description="Basic residues" evidence="1">
    <location>
        <begin position="143"/>
        <end position="155"/>
    </location>
</feature>
<sequence length="284" mass="30122">MLRMRSHWPRDPGLQQSRSPPYLNKHEKQVQFLHGPQLHPLRWKCFFGDSALAKFLPPDDQGCPGVSDVAGSSEKQQRLCHEGDSGISVYVKGRTSLTLRAVAFRSRVRASPTALSAPSSCAAAGRVGGLLSVRPLSSLGFRKGPRRSKRSRRGDRRPGRCTEALQSPPVSPSVMLPGVLAAGPSITATHLGLSFIVRRGWFPRPADGSSAVSQRRAEMEGSGPPAPPPGPCSGPRSLLTSPRFQDTCAGTPPSSQSSQGLPCVPPLSLASDPLSVSTGPSSLL</sequence>
<reference evidence="3" key="1">
    <citation type="submission" date="2025-08" db="UniProtKB">
        <authorList>
            <consortium name="RefSeq"/>
        </authorList>
    </citation>
    <scope>IDENTIFICATION</scope>
</reference>
<evidence type="ECO:0000313" key="3">
    <source>
        <dbReference type="RefSeq" id="XP_021097863.1"/>
    </source>
</evidence>
<dbReference type="GeneID" id="110345287"/>
<gene>
    <name evidence="3" type="primary">LOC110345287</name>
</gene>
<keyword evidence="2" id="KW-1185">Reference proteome</keyword>
<protein>
    <submittedName>
        <fullName evidence="3">Uncharacterized protein LOC110345287</fullName>
    </submittedName>
</protein>
<name>A0AAX6RM25_HETGA</name>
<proteinExistence type="predicted"/>
<dbReference type="RefSeq" id="XP_021097863.1">
    <property type="nucleotide sequence ID" value="XM_021242204.1"/>
</dbReference>
<feature type="region of interest" description="Disordered" evidence="1">
    <location>
        <begin position="138"/>
        <end position="173"/>
    </location>
</feature>
<evidence type="ECO:0000313" key="2">
    <source>
        <dbReference type="Proteomes" id="UP000694906"/>
    </source>
</evidence>
<feature type="region of interest" description="Disordered" evidence="1">
    <location>
        <begin position="1"/>
        <end position="22"/>
    </location>
</feature>
<accession>A0AAX6RM25</accession>
<organism evidence="2 3">
    <name type="scientific">Heterocephalus glaber</name>
    <name type="common">Naked mole rat</name>
    <dbReference type="NCBI Taxonomy" id="10181"/>
    <lineage>
        <taxon>Eukaryota</taxon>
        <taxon>Metazoa</taxon>
        <taxon>Chordata</taxon>
        <taxon>Craniata</taxon>
        <taxon>Vertebrata</taxon>
        <taxon>Euteleostomi</taxon>
        <taxon>Mammalia</taxon>
        <taxon>Eutheria</taxon>
        <taxon>Euarchontoglires</taxon>
        <taxon>Glires</taxon>
        <taxon>Rodentia</taxon>
        <taxon>Hystricomorpha</taxon>
        <taxon>Bathyergidae</taxon>
        <taxon>Heterocephalus</taxon>
    </lineage>
</organism>
<feature type="region of interest" description="Disordered" evidence="1">
    <location>
        <begin position="206"/>
        <end position="284"/>
    </location>
</feature>